<dbReference type="InterPro" id="IPR000531">
    <property type="entry name" value="Beta-barrel_TonB"/>
</dbReference>
<dbReference type="PROSITE" id="PS01156">
    <property type="entry name" value="TONB_DEPENDENT_REC_2"/>
    <property type="match status" value="1"/>
</dbReference>
<keyword evidence="4 11" id="KW-1134">Transmembrane beta strand</keyword>
<evidence type="ECO:0000313" key="18">
    <source>
        <dbReference type="EMBL" id="MEK8030048.1"/>
    </source>
</evidence>
<keyword evidence="6 15" id="KW-0732">Signal</keyword>
<accession>A0ABU9BKM5</accession>
<feature type="region of interest" description="Disordered" evidence="14">
    <location>
        <begin position="31"/>
        <end position="56"/>
    </location>
</feature>
<evidence type="ECO:0000256" key="1">
    <source>
        <dbReference type="ARBA" id="ARBA00004571"/>
    </source>
</evidence>
<evidence type="ECO:0000256" key="5">
    <source>
        <dbReference type="ARBA" id="ARBA00022692"/>
    </source>
</evidence>
<feature type="domain" description="TonB-dependent receptor-like beta-barrel" evidence="16">
    <location>
        <begin position="563"/>
        <end position="902"/>
    </location>
</feature>
<evidence type="ECO:0000256" key="9">
    <source>
        <dbReference type="ARBA" id="ARBA00023170"/>
    </source>
</evidence>
<feature type="domain" description="TonB-dependent receptor plug" evidence="17">
    <location>
        <begin position="79"/>
        <end position="182"/>
    </location>
</feature>
<comment type="subcellular location">
    <subcellularLocation>
        <location evidence="1 11">Cell outer membrane</location>
        <topology evidence="1 11">Multi-pass membrane protein</topology>
    </subcellularLocation>
</comment>
<feature type="short sequence motif" description="TonB C-terminal box" evidence="12">
    <location>
        <begin position="918"/>
        <end position="935"/>
    </location>
</feature>
<dbReference type="InterPro" id="IPR036942">
    <property type="entry name" value="Beta-barrel_TonB_sf"/>
</dbReference>
<dbReference type="Pfam" id="PF00593">
    <property type="entry name" value="TonB_dep_Rec_b-barrel"/>
    <property type="match status" value="1"/>
</dbReference>
<keyword evidence="10 11" id="KW-0998">Cell outer membrane</keyword>
<keyword evidence="9 18" id="KW-0675">Receptor</keyword>
<evidence type="ECO:0000256" key="11">
    <source>
        <dbReference type="PROSITE-ProRule" id="PRU01360"/>
    </source>
</evidence>
<keyword evidence="5 11" id="KW-0812">Transmembrane</keyword>
<dbReference type="Pfam" id="PF07715">
    <property type="entry name" value="Plug"/>
    <property type="match status" value="1"/>
</dbReference>
<comment type="caution">
    <text evidence="18">The sequence shown here is derived from an EMBL/GenBank/DDBJ whole genome shotgun (WGS) entry which is preliminary data.</text>
</comment>
<feature type="compositionally biased region" description="Low complexity" evidence="14">
    <location>
        <begin position="648"/>
        <end position="659"/>
    </location>
</feature>
<evidence type="ECO:0000256" key="15">
    <source>
        <dbReference type="SAM" id="SignalP"/>
    </source>
</evidence>
<protein>
    <submittedName>
        <fullName evidence="18">TonB-dependent receptor</fullName>
    </submittedName>
</protein>
<evidence type="ECO:0000256" key="13">
    <source>
        <dbReference type="RuleBase" id="RU003357"/>
    </source>
</evidence>
<reference evidence="18 19" key="1">
    <citation type="submission" date="2024-04" db="EMBL/GenBank/DDBJ databases">
        <title>Novel species of the genus Ideonella isolated from streams.</title>
        <authorList>
            <person name="Lu H."/>
        </authorList>
    </citation>
    <scope>NUCLEOTIDE SEQUENCE [LARGE SCALE GENOMIC DNA]</scope>
    <source>
        <strain evidence="18 19">DXS29W</strain>
    </source>
</reference>
<evidence type="ECO:0000256" key="7">
    <source>
        <dbReference type="ARBA" id="ARBA00023077"/>
    </source>
</evidence>
<evidence type="ECO:0000259" key="16">
    <source>
        <dbReference type="Pfam" id="PF00593"/>
    </source>
</evidence>
<dbReference type="EMBL" id="JBBUTG010000002">
    <property type="protein sequence ID" value="MEK8030048.1"/>
    <property type="molecule type" value="Genomic_DNA"/>
</dbReference>
<keyword evidence="3 11" id="KW-0813">Transport</keyword>
<evidence type="ECO:0000256" key="12">
    <source>
        <dbReference type="PROSITE-ProRule" id="PRU10144"/>
    </source>
</evidence>
<proteinExistence type="inferred from homology"/>
<dbReference type="PANTHER" id="PTHR40980:SF3">
    <property type="entry name" value="TONB-DEPENDENT RECEPTOR-LIKE BETA-BARREL DOMAIN-CONTAINING PROTEIN"/>
    <property type="match status" value="1"/>
</dbReference>
<evidence type="ECO:0000313" key="19">
    <source>
        <dbReference type="Proteomes" id="UP001371218"/>
    </source>
</evidence>
<evidence type="ECO:0000256" key="8">
    <source>
        <dbReference type="ARBA" id="ARBA00023136"/>
    </source>
</evidence>
<dbReference type="CDD" id="cd01347">
    <property type="entry name" value="ligand_gated_channel"/>
    <property type="match status" value="1"/>
</dbReference>
<gene>
    <name evidence="18" type="ORF">AACH06_04370</name>
</gene>
<dbReference type="InterPro" id="IPR012910">
    <property type="entry name" value="Plug_dom"/>
</dbReference>
<dbReference type="Gene3D" id="2.40.170.20">
    <property type="entry name" value="TonB-dependent receptor, beta-barrel domain"/>
    <property type="match status" value="1"/>
</dbReference>
<dbReference type="InterPro" id="IPR037066">
    <property type="entry name" value="Plug_dom_sf"/>
</dbReference>
<feature type="region of interest" description="Disordered" evidence="14">
    <location>
        <begin position="641"/>
        <end position="661"/>
    </location>
</feature>
<dbReference type="Proteomes" id="UP001371218">
    <property type="component" value="Unassembled WGS sequence"/>
</dbReference>
<feature type="signal peptide" evidence="15">
    <location>
        <begin position="1"/>
        <end position="26"/>
    </location>
</feature>
<dbReference type="SUPFAM" id="SSF56935">
    <property type="entry name" value="Porins"/>
    <property type="match status" value="1"/>
</dbReference>
<evidence type="ECO:0000256" key="3">
    <source>
        <dbReference type="ARBA" id="ARBA00022448"/>
    </source>
</evidence>
<dbReference type="PROSITE" id="PS52016">
    <property type="entry name" value="TONB_DEPENDENT_REC_3"/>
    <property type="match status" value="1"/>
</dbReference>
<dbReference type="PANTHER" id="PTHR40980">
    <property type="entry name" value="PLUG DOMAIN-CONTAINING PROTEIN"/>
    <property type="match status" value="1"/>
</dbReference>
<keyword evidence="19" id="KW-1185">Reference proteome</keyword>
<keyword evidence="7 13" id="KW-0798">TonB box</keyword>
<evidence type="ECO:0000256" key="14">
    <source>
        <dbReference type="SAM" id="MobiDB-lite"/>
    </source>
</evidence>
<dbReference type="RefSeq" id="WP_341424404.1">
    <property type="nucleotide sequence ID" value="NZ_JBBUTG010000002.1"/>
</dbReference>
<evidence type="ECO:0000256" key="4">
    <source>
        <dbReference type="ARBA" id="ARBA00022452"/>
    </source>
</evidence>
<dbReference type="InterPro" id="IPR010917">
    <property type="entry name" value="TonB_rcpt_CS"/>
</dbReference>
<name>A0ABU9BKM5_9BURK</name>
<dbReference type="InterPro" id="IPR010104">
    <property type="entry name" value="TonB_rcpt_bac"/>
</dbReference>
<evidence type="ECO:0000256" key="2">
    <source>
        <dbReference type="ARBA" id="ARBA00009810"/>
    </source>
</evidence>
<dbReference type="Gene3D" id="2.170.130.10">
    <property type="entry name" value="TonB-dependent receptor, plug domain"/>
    <property type="match status" value="1"/>
</dbReference>
<comment type="similarity">
    <text evidence="2 11 13">Belongs to the TonB-dependent receptor family.</text>
</comment>
<dbReference type="InterPro" id="IPR039426">
    <property type="entry name" value="TonB-dep_rcpt-like"/>
</dbReference>
<organism evidence="18 19">
    <name type="scientific">Ideonella lacteola</name>
    <dbReference type="NCBI Taxonomy" id="2984193"/>
    <lineage>
        <taxon>Bacteria</taxon>
        <taxon>Pseudomonadati</taxon>
        <taxon>Pseudomonadota</taxon>
        <taxon>Betaproteobacteria</taxon>
        <taxon>Burkholderiales</taxon>
        <taxon>Sphaerotilaceae</taxon>
        <taxon>Ideonella</taxon>
    </lineage>
</organism>
<evidence type="ECO:0000256" key="6">
    <source>
        <dbReference type="ARBA" id="ARBA00022729"/>
    </source>
</evidence>
<feature type="chain" id="PRO_5047260586" evidence="15">
    <location>
        <begin position="27"/>
        <end position="935"/>
    </location>
</feature>
<keyword evidence="8 11" id="KW-0472">Membrane</keyword>
<dbReference type="NCBIfam" id="TIGR01782">
    <property type="entry name" value="TonB-Xanth-Caul"/>
    <property type="match status" value="1"/>
</dbReference>
<sequence>MVRGHSDLWALSGLAAALALAWPAWAGAQSTPVDAGAAAPNTAPAEPAASMPAADADTAQQITVTGTRASLLKARELKRNSAVVQDSIAAEDLGRFPDDNVADSLSHVTGVTISRTHGGEGQFVNVRGLGPAYSIVTLNGRILATDGDGRDFAFDVLPSETIYGADVMKSAEASQIEGSIGGSVNLRSARALANPGRHVSLRLEGQYNDLSEQGGSKVSGVYSDTFAGNRVGVVLGAVVASQRTRSDSVLDFTYNPDSPGEFDANGDHRITPDEQNLLGVCCVAFGAVEQKKQRTALSAAVEWKPTDDLRLTFDALGTRLDAPAIGYHQAYYVEHAEDRWSDVSIRDHLVTGMTIHGLTPEVVTRTENRVVDTSQIGLNGQWKATGDLTLEADGYVSRSVRDSGGKDTWVVAGIPGNHTGYFSANRHALPDIRVTLEDGRDLAAASSTLGNDDYALHWAELGGDDIHDTVKGLSLGGKLAVEWGPVERLHFGVADTRRAKSRRTVDNLENACQYCNYHYTFADLGADVVRPLTLKNFMRHAGGSFPTTFVRFDTAAYFDALKALDGVEILDDNGQPTGTYYDSSLMAARVNPVRSYRVTEDTQSAYFQADLSGDDWSANVGLRLVRTQTTSRTAVNRIIAIDDPTPDDPTSSPDVTYSPAEPVSARGEYTKLLPSVNFAYRFRPDLQLRLAAAKVMSRPSLDQLVPTAEDHTLDRTWRIDVRGDANLKPVDATQADLSLEWYYTRRSMVSGALFWKNIRHFVTYAIDDNVDIGVPGYLFDIQHPINGDRARILGYEFGFQHLFDNGFGVNLKYSGTDTRARVNGREAGDLEGVSRSAVSIALLYEDDRLNAQVALDHSGRYTEALDAVGSYSRYGEPLTWVTASAAYNLTPEITLFIEGKNLTDAYYRANLGRPDALAGFETWGRTYTAGLTIKF</sequence>
<evidence type="ECO:0000256" key="10">
    <source>
        <dbReference type="ARBA" id="ARBA00023237"/>
    </source>
</evidence>
<evidence type="ECO:0000259" key="17">
    <source>
        <dbReference type="Pfam" id="PF07715"/>
    </source>
</evidence>